<dbReference type="RefSeq" id="WP_047791728.1">
    <property type="nucleotide sequence ID" value="NZ_CP011856.1"/>
</dbReference>
<comment type="function">
    <text evidence="14">Key component of the F(0) channel; it plays a direct role in translocation across the membrane. A homomeric c-ring of between 10-14 subunits forms the central stalk rotor element with the F(1) delta and epsilon subunits.</text>
</comment>
<evidence type="ECO:0000256" key="13">
    <source>
        <dbReference type="ARBA" id="ARBA00025198"/>
    </source>
</evidence>
<dbReference type="InterPro" id="IPR038662">
    <property type="entry name" value="ATP_synth_F0_csu_sf"/>
</dbReference>
<evidence type="ECO:0000256" key="1">
    <source>
        <dbReference type="ARBA" id="ARBA00004651"/>
    </source>
</evidence>
<dbReference type="PANTHER" id="PTHR10031:SF0">
    <property type="entry name" value="ATPASE PROTEIN 9"/>
    <property type="match status" value="1"/>
</dbReference>
<evidence type="ECO:0000256" key="3">
    <source>
        <dbReference type="ARBA" id="ARBA00022448"/>
    </source>
</evidence>
<evidence type="ECO:0000313" key="17">
    <source>
        <dbReference type="Proteomes" id="UP000035661"/>
    </source>
</evidence>
<dbReference type="AlphaFoldDB" id="A0A0H3XKR6"/>
<dbReference type="EMBL" id="CP011856">
    <property type="protein sequence ID" value="AKM54531.1"/>
    <property type="molecule type" value="Genomic_DNA"/>
</dbReference>
<evidence type="ECO:0000256" key="2">
    <source>
        <dbReference type="ARBA" id="ARBA00006704"/>
    </source>
</evidence>
<reference evidence="17" key="2">
    <citation type="submission" date="2015-06" db="EMBL/GenBank/DDBJ databases">
        <title>Complete genome sequence of Spiroplasma eriocheiris TDA-040725-5 (DSM 21848).</title>
        <authorList>
            <person name="Lo W.-S."/>
            <person name="Kuo C.-H."/>
        </authorList>
    </citation>
    <scope>NUCLEOTIDE SEQUENCE [LARGE SCALE GENOMIC DNA]</scope>
    <source>
        <strain evidence="17">TDA-040725-5</strain>
    </source>
</reference>
<evidence type="ECO:0000256" key="7">
    <source>
        <dbReference type="ARBA" id="ARBA00022781"/>
    </source>
</evidence>
<comment type="similarity">
    <text evidence="2 14">Belongs to the ATPase C chain family.</text>
</comment>
<evidence type="ECO:0000256" key="12">
    <source>
        <dbReference type="ARBA" id="ARBA00023310"/>
    </source>
</evidence>
<dbReference type="KEGG" id="seri:SERIO_v1c09730"/>
<evidence type="ECO:0000256" key="14">
    <source>
        <dbReference type="HAMAP-Rule" id="MF_01396"/>
    </source>
</evidence>
<protein>
    <recommendedName>
        <fullName evidence="14">ATP synthase subunit c</fullName>
    </recommendedName>
    <alternativeName>
        <fullName evidence="14">ATP synthase F(0) sector subunit c</fullName>
    </alternativeName>
    <alternativeName>
        <fullName evidence="14">F-type ATPase subunit c</fullName>
        <shortName evidence="14">F-ATPase subunit c</shortName>
    </alternativeName>
    <alternativeName>
        <fullName evidence="14">Lipid-binding protein</fullName>
    </alternativeName>
</protein>
<proteinExistence type="inferred from homology"/>
<dbReference type="GO" id="GO:0005886">
    <property type="term" value="C:plasma membrane"/>
    <property type="evidence" value="ECO:0007669"/>
    <property type="project" value="UniProtKB-SubCell"/>
</dbReference>
<comment type="subcellular location">
    <subcellularLocation>
        <location evidence="1 14">Cell membrane</location>
        <topology evidence="1 14">Multi-pass membrane protein</topology>
    </subcellularLocation>
</comment>
<evidence type="ECO:0000259" key="15">
    <source>
        <dbReference type="Pfam" id="PF00137"/>
    </source>
</evidence>
<comment type="caution">
    <text evidence="14">Lacks conserved residue(s) required for the propagation of feature annotation.</text>
</comment>
<keyword evidence="11 14" id="KW-0472">Membrane</keyword>
<dbReference type="PROSITE" id="PS00605">
    <property type="entry name" value="ATPASE_C"/>
    <property type="match status" value="1"/>
</dbReference>
<keyword evidence="12 14" id="KW-0066">ATP synthesis</keyword>
<keyword evidence="10 14" id="KW-0446">Lipid-binding</keyword>
<keyword evidence="8 14" id="KW-1133">Transmembrane helix</keyword>
<dbReference type="InterPro" id="IPR000454">
    <property type="entry name" value="ATP_synth_F0_csu"/>
</dbReference>
<accession>A0A0H3XKR6</accession>
<name>A0A0H3XKR6_9MOLU</name>
<evidence type="ECO:0000256" key="8">
    <source>
        <dbReference type="ARBA" id="ARBA00022989"/>
    </source>
</evidence>
<dbReference type="PANTHER" id="PTHR10031">
    <property type="entry name" value="ATP SYNTHASE LIPID-BINDING PROTEIN, MITOCHONDRIAL"/>
    <property type="match status" value="1"/>
</dbReference>
<organism evidence="16 17">
    <name type="scientific">Spiroplasma eriocheiris</name>
    <dbReference type="NCBI Taxonomy" id="315358"/>
    <lineage>
        <taxon>Bacteria</taxon>
        <taxon>Bacillati</taxon>
        <taxon>Mycoplasmatota</taxon>
        <taxon>Mollicutes</taxon>
        <taxon>Entomoplasmatales</taxon>
        <taxon>Spiroplasmataceae</taxon>
        <taxon>Spiroplasma</taxon>
    </lineage>
</organism>
<reference evidence="16 17" key="1">
    <citation type="journal article" date="2015" name="Genome Biol. Evol.">
        <title>Found and Lost: The Fates of Horizontally Acquired Genes in Arthropod-Symbiotic Spiroplasma.</title>
        <authorList>
            <person name="Lo W.S."/>
            <person name="Gasparich G.E."/>
            <person name="Kuo C.H."/>
        </authorList>
    </citation>
    <scope>NUCLEOTIDE SEQUENCE [LARGE SCALE GENOMIC DNA]</scope>
    <source>
        <strain evidence="17">TDA-040725-5</strain>
    </source>
</reference>
<dbReference type="PATRIC" id="fig|743698.3.peg.982"/>
<keyword evidence="6 14" id="KW-0812">Transmembrane</keyword>
<dbReference type="GO" id="GO:0033177">
    <property type="term" value="C:proton-transporting two-sector ATPase complex, proton-transporting domain"/>
    <property type="evidence" value="ECO:0007669"/>
    <property type="project" value="InterPro"/>
</dbReference>
<dbReference type="Pfam" id="PF00137">
    <property type="entry name" value="ATP-synt_C"/>
    <property type="match status" value="1"/>
</dbReference>
<dbReference type="PRINTS" id="PR00124">
    <property type="entry name" value="ATPASEC"/>
</dbReference>
<comment type="function">
    <text evidence="13 14">F(1)F(0) ATP synthase produces ATP from ADP in the presence of a proton or sodium gradient. F-type ATPases consist of two structural domains, F(1) containing the extramembraneous catalytic core and F(0) containing the membrane proton channel, linked together by a central stalk and a peripheral stalk. During catalysis, ATP synthesis in the catalytic domain of F(1) is coupled via a rotary mechanism of the central stalk subunits to proton translocation.</text>
</comment>
<dbReference type="GO" id="GO:0008289">
    <property type="term" value="F:lipid binding"/>
    <property type="evidence" value="ECO:0007669"/>
    <property type="project" value="UniProtKB-KW"/>
</dbReference>
<keyword evidence="7 14" id="KW-0375">Hydrogen ion transport</keyword>
<feature type="site" description="Reversibly protonated during proton transport" evidence="14">
    <location>
        <position position="77"/>
    </location>
</feature>
<evidence type="ECO:0000256" key="6">
    <source>
        <dbReference type="ARBA" id="ARBA00022692"/>
    </source>
</evidence>
<evidence type="ECO:0000256" key="9">
    <source>
        <dbReference type="ARBA" id="ARBA00023065"/>
    </source>
</evidence>
<evidence type="ECO:0000256" key="5">
    <source>
        <dbReference type="ARBA" id="ARBA00022547"/>
    </source>
</evidence>
<dbReference type="STRING" id="315358.SERIO_v1c09730"/>
<sequence length="95" mass="9558">MLELVSNCLAVFWATGVNVEIKGNLSYIGAGMAAIGCAGAGIGQGYTGGKAVEGIARNPEAGDQVRTLFIIGNAITESGAIYALVIAIILAFVVA</sequence>
<evidence type="ECO:0000256" key="10">
    <source>
        <dbReference type="ARBA" id="ARBA00023121"/>
    </source>
</evidence>
<evidence type="ECO:0000256" key="4">
    <source>
        <dbReference type="ARBA" id="ARBA00022475"/>
    </source>
</evidence>
<dbReference type="SUPFAM" id="SSF81333">
    <property type="entry name" value="F1F0 ATP synthase subunit C"/>
    <property type="match status" value="1"/>
</dbReference>
<keyword evidence="3 14" id="KW-0813">Transport</keyword>
<dbReference type="GO" id="GO:0045259">
    <property type="term" value="C:proton-transporting ATP synthase complex"/>
    <property type="evidence" value="ECO:0007669"/>
    <property type="project" value="UniProtKB-KW"/>
</dbReference>
<dbReference type="InterPro" id="IPR002379">
    <property type="entry name" value="ATPase_proteolipid_c-like_dom"/>
</dbReference>
<dbReference type="Gene3D" id="1.20.20.10">
    <property type="entry name" value="F1F0 ATP synthase subunit C"/>
    <property type="match status" value="1"/>
</dbReference>
<dbReference type="Proteomes" id="UP000035661">
    <property type="component" value="Chromosome"/>
</dbReference>
<dbReference type="InterPro" id="IPR005953">
    <property type="entry name" value="ATP_synth_csu_bac/chlpt"/>
</dbReference>
<dbReference type="NCBIfam" id="TIGR01260">
    <property type="entry name" value="ATP_synt_c"/>
    <property type="match status" value="1"/>
</dbReference>
<dbReference type="InterPro" id="IPR035921">
    <property type="entry name" value="F/V-ATP_Csub_sf"/>
</dbReference>
<feature type="domain" description="V-ATPase proteolipid subunit C-like" evidence="15">
    <location>
        <begin position="28"/>
        <end position="90"/>
    </location>
</feature>
<dbReference type="GO" id="GO:0046933">
    <property type="term" value="F:proton-transporting ATP synthase activity, rotational mechanism"/>
    <property type="evidence" value="ECO:0007669"/>
    <property type="project" value="UniProtKB-UniRule"/>
</dbReference>
<gene>
    <name evidence="14 16" type="primary">atpE</name>
    <name evidence="16" type="ORF">SERIO_v1c09730</name>
</gene>
<keyword evidence="17" id="KW-1185">Reference proteome</keyword>
<keyword evidence="9 14" id="KW-0406">Ion transport</keyword>
<keyword evidence="5 14" id="KW-0138">CF(0)</keyword>
<evidence type="ECO:0000256" key="11">
    <source>
        <dbReference type="ARBA" id="ARBA00023136"/>
    </source>
</evidence>
<feature type="transmembrane region" description="Helical" evidence="14">
    <location>
        <begin position="68"/>
        <end position="94"/>
    </location>
</feature>
<dbReference type="CDD" id="cd18184">
    <property type="entry name" value="ATP-synt_Fo_c_NaATPase"/>
    <property type="match status" value="1"/>
</dbReference>
<dbReference type="HAMAP" id="MF_01396">
    <property type="entry name" value="ATP_synth_c_bact"/>
    <property type="match status" value="1"/>
</dbReference>
<evidence type="ECO:0000313" key="16">
    <source>
        <dbReference type="EMBL" id="AKM54531.1"/>
    </source>
</evidence>
<dbReference type="InterPro" id="IPR020537">
    <property type="entry name" value="ATP_synth_F0_csu_DDCD_BS"/>
</dbReference>
<keyword evidence="4 14" id="KW-1003">Cell membrane</keyword>
<dbReference type="FunFam" id="1.20.20.10:FF:000002">
    <property type="entry name" value="ATP synthase subunit c"/>
    <property type="match status" value="1"/>
</dbReference>